<organism evidence="1 2">
    <name type="scientific">Rotaria magnacalcarata</name>
    <dbReference type="NCBI Taxonomy" id="392030"/>
    <lineage>
        <taxon>Eukaryota</taxon>
        <taxon>Metazoa</taxon>
        <taxon>Spiralia</taxon>
        <taxon>Gnathifera</taxon>
        <taxon>Rotifera</taxon>
        <taxon>Eurotatoria</taxon>
        <taxon>Bdelloidea</taxon>
        <taxon>Philodinida</taxon>
        <taxon>Philodinidae</taxon>
        <taxon>Rotaria</taxon>
    </lineage>
</organism>
<feature type="non-terminal residue" evidence="1">
    <location>
        <position position="1"/>
    </location>
</feature>
<name>A0A8S3JDG0_9BILA</name>
<reference evidence="1" key="1">
    <citation type="submission" date="2021-02" db="EMBL/GenBank/DDBJ databases">
        <authorList>
            <person name="Nowell W R."/>
        </authorList>
    </citation>
    <scope>NUCLEOTIDE SEQUENCE</scope>
</reference>
<dbReference type="Proteomes" id="UP000681720">
    <property type="component" value="Unassembled WGS sequence"/>
</dbReference>
<proteinExistence type="predicted"/>
<accession>A0A8S3JDG0</accession>
<dbReference type="AlphaFoldDB" id="A0A8S3JDG0"/>
<evidence type="ECO:0000313" key="2">
    <source>
        <dbReference type="Proteomes" id="UP000681720"/>
    </source>
</evidence>
<sequence length="50" mass="6012">TNEYISCSFEFEFLRTHCLVYDTLPFILTSMSDRRNYSSEVEQMITFSQM</sequence>
<comment type="caution">
    <text evidence="1">The sequence shown here is derived from an EMBL/GenBank/DDBJ whole genome shotgun (WGS) entry which is preliminary data.</text>
</comment>
<gene>
    <name evidence="1" type="ORF">GIL414_LOCUS81496</name>
</gene>
<dbReference type="EMBL" id="CAJOBJ010357538">
    <property type="protein sequence ID" value="CAF5215735.1"/>
    <property type="molecule type" value="Genomic_DNA"/>
</dbReference>
<evidence type="ECO:0000313" key="1">
    <source>
        <dbReference type="EMBL" id="CAF5215735.1"/>
    </source>
</evidence>
<protein>
    <submittedName>
        <fullName evidence="1">Uncharacterized protein</fullName>
    </submittedName>
</protein>